<dbReference type="InterPro" id="IPR011765">
    <property type="entry name" value="Pept_M16_N"/>
</dbReference>
<gene>
    <name evidence="3" type="ORF">SAMN05660420_01365</name>
</gene>
<dbReference type="RefSeq" id="WP_092346041.1">
    <property type="nucleotide sequence ID" value="NZ_FNQN01000003.1"/>
</dbReference>
<accession>A0A1H3YS84</accession>
<dbReference type="GO" id="GO:0008233">
    <property type="term" value="F:peptidase activity"/>
    <property type="evidence" value="ECO:0007669"/>
    <property type="project" value="UniProtKB-KW"/>
</dbReference>
<organism evidence="3 4">
    <name type="scientific">Desulfuromusa kysingii</name>
    <dbReference type="NCBI Taxonomy" id="37625"/>
    <lineage>
        <taxon>Bacteria</taxon>
        <taxon>Pseudomonadati</taxon>
        <taxon>Thermodesulfobacteriota</taxon>
        <taxon>Desulfuromonadia</taxon>
        <taxon>Desulfuromonadales</taxon>
        <taxon>Geopsychrobacteraceae</taxon>
        <taxon>Desulfuromusa</taxon>
    </lineage>
</organism>
<dbReference type="Pfam" id="PF05193">
    <property type="entry name" value="Peptidase_M16_C"/>
    <property type="match status" value="1"/>
</dbReference>
<keyword evidence="3" id="KW-0645">Protease</keyword>
<dbReference type="InterPro" id="IPR007863">
    <property type="entry name" value="Peptidase_M16_C"/>
</dbReference>
<dbReference type="Pfam" id="PF00675">
    <property type="entry name" value="Peptidase_M16"/>
    <property type="match status" value="1"/>
</dbReference>
<dbReference type="GO" id="GO:0046872">
    <property type="term" value="F:metal ion binding"/>
    <property type="evidence" value="ECO:0007669"/>
    <property type="project" value="InterPro"/>
</dbReference>
<feature type="domain" description="Peptidase M16 N-terminal" evidence="1">
    <location>
        <begin position="58"/>
        <end position="194"/>
    </location>
</feature>
<protein>
    <submittedName>
        <fullName evidence="3">Zinc protease</fullName>
    </submittedName>
</protein>
<dbReference type="AlphaFoldDB" id="A0A1H3YS84"/>
<evidence type="ECO:0000313" key="3">
    <source>
        <dbReference type="EMBL" id="SEA14310.1"/>
    </source>
</evidence>
<keyword evidence="3" id="KW-0378">Hydrolase</keyword>
<sequence>MRYLFYLLVSLFIFGCSPNFLSSQERPDQLSFPPLDFSFPEVAEQQLQNGMKLYLKEDNELPLVELTVLVEGGSLYDSPDKTGLSQFFATTLSTGGSENLSPAELEAELEAMAAILTVSSSSYAYEIDLSLQRKDLERGIEILADLLRRPRFDAERMELVRNQMFEGIHRQNDNPGSIAGRILSEAVYQSHPFGAYPTVAGVAGFSREDLLEIHSRYFKPQNLWLAVSGDVHQGELVRLLEQQFGDWQSSESFLREMPLEPPAPQGRIYLVDKDIPQTTILMGHPGINKDNPDLYALQVANYILGGGGFNSRMMREVRSNRGLAYSVYSYFQVGRQLPELFIAKSETKSNSTVEVVSLMQQLINQMRDEPVTVAELDLAKKSLINSFVFAFSDSHSVVSRKVRLDYYDYPENYLEHYQQQIAAVSIADVQRVAQQYLHPDKLQIVLVGDSDRYIDAVSSLGLPVEKVDLSLE</sequence>
<dbReference type="SUPFAM" id="SSF63411">
    <property type="entry name" value="LuxS/MPP-like metallohydrolase"/>
    <property type="match status" value="2"/>
</dbReference>
<keyword evidence="4" id="KW-1185">Reference proteome</keyword>
<dbReference type="Proteomes" id="UP000199409">
    <property type="component" value="Unassembled WGS sequence"/>
</dbReference>
<dbReference type="EMBL" id="FNQN01000003">
    <property type="protein sequence ID" value="SEA14310.1"/>
    <property type="molecule type" value="Genomic_DNA"/>
</dbReference>
<dbReference type="PANTHER" id="PTHR11851">
    <property type="entry name" value="METALLOPROTEASE"/>
    <property type="match status" value="1"/>
</dbReference>
<evidence type="ECO:0000313" key="4">
    <source>
        <dbReference type="Proteomes" id="UP000199409"/>
    </source>
</evidence>
<proteinExistence type="predicted"/>
<dbReference type="STRING" id="37625.SAMN05660420_01365"/>
<evidence type="ECO:0000259" key="2">
    <source>
        <dbReference type="Pfam" id="PF05193"/>
    </source>
</evidence>
<dbReference type="InterPro" id="IPR050361">
    <property type="entry name" value="MPP/UQCRC_Complex"/>
</dbReference>
<dbReference type="PROSITE" id="PS51257">
    <property type="entry name" value="PROKAR_LIPOPROTEIN"/>
    <property type="match status" value="1"/>
</dbReference>
<dbReference type="OrthoDB" id="9811314at2"/>
<reference evidence="3 4" key="1">
    <citation type="submission" date="2016-10" db="EMBL/GenBank/DDBJ databases">
        <authorList>
            <person name="de Groot N.N."/>
        </authorList>
    </citation>
    <scope>NUCLEOTIDE SEQUENCE [LARGE SCALE GENOMIC DNA]</scope>
    <source>
        <strain evidence="3 4">DSM 7343</strain>
    </source>
</reference>
<evidence type="ECO:0000259" key="1">
    <source>
        <dbReference type="Pfam" id="PF00675"/>
    </source>
</evidence>
<dbReference type="GO" id="GO:0006508">
    <property type="term" value="P:proteolysis"/>
    <property type="evidence" value="ECO:0007669"/>
    <property type="project" value="UniProtKB-KW"/>
</dbReference>
<feature type="domain" description="Peptidase M16 C-terminal" evidence="2">
    <location>
        <begin position="205"/>
        <end position="383"/>
    </location>
</feature>
<dbReference type="Gene3D" id="3.30.830.10">
    <property type="entry name" value="Metalloenzyme, LuxS/M16 peptidase-like"/>
    <property type="match status" value="2"/>
</dbReference>
<name>A0A1H3YS84_9BACT</name>
<dbReference type="InterPro" id="IPR011249">
    <property type="entry name" value="Metalloenz_LuxS/M16"/>
</dbReference>
<dbReference type="PANTHER" id="PTHR11851:SF225">
    <property type="entry name" value="NON-PEPTIDASE HOMOLOG YMXG"/>
    <property type="match status" value="1"/>
</dbReference>